<feature type="transmembrane region" description="Helical" evidence="2">
    <location>
        <begin position="195"/>
        <end position="215"/>
    </location>
</feature>
<feature type="transmembrane region" description="Helical" evidence="2">
    <location>
        <begin position="169"/>
        <end position="189"/>
    </location>
</feature>
<evidence type="ECO:0000313" key="3">
    <source>
        <dbReference type="EMBL" id="MFD2760082.1"/>
    </source>
</evidence>
<comment type="caution">
    <text evidence="3">The sequence shown here is derived from an EMBL/GenBank/DDBJ whole genome shotgun (WGS) entry which is preliminary data.</text>
</comment>
<evidence type="ECO:0000256" key="2">
    <source>
        <dbReference type="SAM" id="Phobius"/>
    </source>
</evidence>
<accession>A0ABW5V264</accession>
<keyword evidence="2" id="KW-0812">Transmembrane</keyword>
<feature type="transmembrane region" description="Helical" evidence="2">
    <location>
        <begin position="92"/>
        <end position="112"/>
    </location>
</feature>
<sequence length="263" mass="28128">MHCPSCGQESAEGKFCTNCGSQLIPGTAHKSETDSESSETAEPADGSLVSHDKETDSDTAEKLKTIGANFSHFCSTLFKNPSIAKKANHTDVSSSIIVIILFALLVALSYHFVIQSISAGFFMNVSLIDSLLLPFIVFILLQILMAGLTFAGTKLAAQAVTFPDVLAKYGAYLVPFALLYAIAIVFSLIGLSVLAGLLIFISILGILMNAPTFILMEQSPEGLDRIYILLGLYMLAILAFGVFAQAFAESLIGNIMGSMFQGY</sequence>
<feature type="transmembrane region" description="Helical" evidence="2">
    <location>
        <begin position="132"/>
        <end position="157"/>
    </location>
</feature>
<evidence type="ECO:0000256" key="1">
    <source>
        <dbReference type="SAM" id="MobiDB-lite"/>
    </source>
</evidence>
<dbReference type="RefSeq" id="WP_382391207.1">
    <property type="nucleotide sequence ID" value="NZ_JBHUNA010000005.1"/>
</dbReference>
<protein>
    <recommendedName>
        <fullName evidence="5">Zinc ribbon domain-containing protein</fullName>
    </recommendedName>
</protein>
<evidence type="ECO:0000313" key="4">
    <source>
        <dbReference type="Proteomes" id="UP001597502"/>
    </source>
</evidence>
<keyword evidence="2" id="KW-1133">Transmembrane helix</keyword>
<organism evidence="3 4">
    <name type="scientific">Lentibacillus juripiscarius</name>
    <dbReference type="NCBI Taxonomy" id="257446"/>
    <lineage>
        <taxon>Bacteria</taxon>
        <taxon>Bacillati</taxon>
        <taxon>Bacillota</taxon>
        <taxon>Bacilli</taxon>
        <taxon>Bacillales</taxon>
        <taxon>Bacillaceae</taxon>
        <taxon>Lentibacillus</taxon>
    </lineage>
</organism>
<proteinExistence type="predicted"/>
<gene>
    <name evidence="3" type="ORF">ACFSUO_03665</name>
</gene>
<reference evidence="4" key="1">
    <citation type="journal article" date="2019" name="Int. J. Syst. Evol. Microbiol.">
        <title>The Global Catalogue of Microorganisms (GCM) 10K type strain sequencing project: providing services to taxonomists for standard genome sequencing and annotation.</title>
        <authorList>
            <consortium name="The Broad Institute Genomics Platform"/>
            <consortium name="The Broad Institute Genome Sequencing Center for Infectious Disease"/>
            <person name="Wu L."/>
            <person name="Ma J."/>
        </authorList>
    </citation>
    <scope>NUCLEOTIDE SEQUENCE [LARGE SCALE GENOMIC DNA]</scope>
    <source>
        <strain evidence="4">TISTR 1535</strain>
    </source>
</reference>
<evidence type="ECO:0008006" key="5">
    <source>
        <dbReference type="Google" id="ProtNLM"/>
    </source>
</evidence>
<dbReference type="EMBL" id="JBHUNA010000005">
    <property type="protein sequence ID" value="MFD2760082.1"/>
    <property type="molecule type" value="Genomic_DNA"/>
</dbReference>
<keyword evidence="2" id="KW-0472">Membrane</keyword>
<feature type="transmembrane region" description="Helical" evidence="2">
    <location>
        <begin position="227"/>
        <end position="248"/>
    </location>
</feature>
<keyword evidence="4" id="KW-1185">Reference proteome</keyword>
<feature type="region of interest" description="Disordered" evidence="1">
    <location>
        <begin position="27"/>
        <end position="55"/>
    </location>
</feature>
<dbReference type="Proteomes" id="UP001597502">
    <property type="component" value="Unassembled WGS sequence"/>
</dbReference>
<name>A0ABW5V264_9BACI</name>